<dbReference type="Pfam" id="PF05699">
    <property type="entry name" value="Dimer_Tnp_hAT"/>
    <property type="match status" value="2"/>
</dbReference>
<sequence>MVAVLQELATDKSMDRIVASVKQVPLSASTTARRVHVLAEDVQRLVLDEVKKAEPISVAIDESTDTTDISQLSVFVRYFDGKDFKEELLALIPLEGNTTGEMIFEKVEELFKKHGLLLQKVNLIVTDGAPAMVGKNRGMVSRFKNVAPKTNALHCLIHQSVLCAKLSGDLKDVMDKTMKIINFIRGNSSTQHRLFRKFVLESDATHDDLLLHNDVSWLSKGKALERFIELRDQVVEFVKQSKSKGAADYLCIMQDKTYMSNVAFLADIFSHLNAHNLQLQGKEKSVVNLVERLDAFRRKLDLFNTDLISGKLLHFNTLKTVGESNVTRNMKQFMTQLRENFSTRFDDFAITRDVLEFVRDPFSISLVGEFSANAKKLLQLDEAAIQIQLIDMQASSEMQAALRGAESLSTFWVSCPQDYGTLKTLAMYVLTMFGSTYTCESGFSKMNSIKTNERNRLSHQSLEDCLRISLTAVKPDIKRTTKFMSDQLQSATFDLEAADDLAQSVTTAISEKRTEDKWREIRNEAESLCVKAGIAPQTQRERRRAQTSRYLEGFIVEAPLERARLETDDLRTHSFYPVIDRLLMEMKCRFSTETNKVLRGVSALSPKHTSFLNKKMILPMARHYGISVENLSAELYQVRRLLQRKEEQGHTITSTKEFLSLMRPYRDAFIDLYKLICISLTLPVTSVSCECSFSCLRRLKNYLRNTSEDSRPVIWHCWL</sequence>
<feature type="domain" description="HAT C-terminal dimerisation" evidence="1">
    <location>
        <begin position="655"/>
        <end position="709"/>
    </location>
</feature>
<dbReference type="EMBL" id="JAPTMU010000012">
    <property type="protein sequence ID" value="KAJ4934281.1"/>
    <property type="molecule type" value="Genomic_DNA"/>
</dbReference>
<protein>
    <recommendedName>
        <fullName evidence="1">HAT C-terminal dimerisation domain-containing protein</fullName>
    </recommendedName>
</protein>
<gene>
    <name evidence="2" type="ORF">JOQ06_007080</name>
</gene>
<feature type="domain" description="HAT C-terminal dimerisation" evidence="1">
    <location>
        <begin position="408"/>
        <end position="466"/>
    </location>
</feature>
<dbReference type="GO" id="GO:0046983">
    <property type="term" value="F:protein dimerization activity"/>
    <property type="evidence" value="ECO:0007669"/>
    <property type="project" value="InterPro"/>
</dbReference>
<dbReference type="Proteomes" id="UP001219934">
    <property type="component" value="Unassembled WGS sequence"/>
</dbReference>
<dbReference type="PANTHER" id="PTHR45913">
    <property type="entry name" value="EPM2A-INTERACTING PROTEIN 1"/>
    <property type="match status" value="1"/>
</dbReference>
<dbReference type="InterPro" id="IPR008906">
    <property type="entry name" value="HATC_C_dom"/>
</dbReference>
<comment type="caution">
    <text evidence="2">The sequence shown here is derived from an EMBL/GenBank/DDBJ whole genome shotgun (WGS) entry which is preliminary data.</text>
</comment>
<keyword evidence="3" id="KW-1185">Reference proteome</keyword>
<proteinExistence type="predicted"/>
<evidence type="ECO:0000313" key="2">
    <source>
        <dbReference type="EMBL" id="KAJ4934281.1"/>
    </source>
</evidence>
<name>A0AAD6B262_9TELE</name>
<evidence type="ECO:0000313" key="3">
    <source>
        <dbReference type="Proteomes" id="UP001219934"/>
    </source>
</evidence>
<dbReference type="PANTHER" id="PTHR45913:SF5">
    <property type="entry name" value="GENERAL TRANSCRIPTION FACTOR II-I REPEAT DOMAIN-CONTAINING PROTEIN 2A-LIKE PROTEIN"/>
    <property type="match status" value="1"/>
</dbReference>
<organism evidence="2 3">
    <name type="scientific">Pogonophryne albipinna</name>
    <dbReference type="NCBI Taxonomy" id="1090488"/>
    <lineage>
        <taxon>Eukaryota</taxon>
        <taxon>Metazoa</taxon>
        <taxon>Chordata</taxon>
        <taxon>Craniata</taxon>
        <taxon>Vertebrata</taxon>
        <taxon>Euteleostomi</taxon>
        <taxon>Actinopterygii</taxon>
        <taxon>Neopterygii</taxon>
        <taxon>Teleostei</taxon>
        <taxon>Neoteleostei</taxon>
        <taxon>Acanthomorphata</taxon>
        <taxon>Eupercaria</taxon>
        <taxon>Perciformes</taxon>
        <taxon>Notothenioidei</taxon>
        <taxon>Pogonophryne</taxon>
    </lineage>
</organism>
<dbReference type="SUPFAM" id="SSF53098">
    <property type="entry name" value="Ribonuclease H-like"/>
    <property type="match status" value="1"/>
</dbReference>
<dbReference type="InterPro" id="IPR012337">
    <property type="entry name" value="RNaseH-like_sf"/>
</dbReference>
<evidence type="ECO:0000259" key="1">
    <source>
        <dbReference type="Pfam" id="PF05699"/>
    </source>
</evidence>
<reference evidence="2" key="1">
    <citation type="submission" date="2022-11" db="EMBL/GenBank/DDBJ databases">
        <title>Chromosome-level genome of Pogonophryne albipinna.</title>
        <authorList>
            <person name="Jo E."/>
        </authorList>
    </citation>
    <scope>NUCLEOTIDE SEQUENCE</scope>
    <source>
        <strain evidence="2">SGF0006</strain>
        <tissue evidence="2">Muscle</tissue>
    </source>
</reference>
<dbReference type="AlphaFoldDB" id="A0AAD6B262"/>
<accession>A0AAD6B262</accession>